<comment type="similarity">
    <text evidence="2">Belongs to the bacterial solute-binding protein 8 family.</text>
</comment>
<evidence type="ECO:0000313" key="9">
    <source>
        <dbReference type="Proteomes" id="UP000622610"/>
    </source>
</evidence>
<reference evidence="8" key="1">
    <citation type="journal article" date="2014" name="Int. J. Syst. Evol. Microbiol.">
        <title>Complete genome sequence of Corynebacterium casei LMG S-19264T (=DSM 44701T), isolated from a smear-ripened cheese.</title>
        <authorList>
            <consortium name="US DOE Joint Genome Institute (JGI-PGF)"/>
            <person name="Walter F."/>
            <person name="Albersmeier A."/>
            <person name="Kalinowski J."/>
            <person name="Ruckert C."/>
        </authorList>
    </citation>
    <scope>NUCLEOTIDE SEQUENCE</scope>
    <source>
        <strain evidence="8">CCM 8433</strain>
    </source>
</reference>
<dbReference type="CDD" id="cd01140">
    <property type="entry name" value="FatB"/>
    <property type="match status" value="1"/>
</dbReference>
<protein>
    <submittedName>
        <fullName evidence="8">Iron ABC transporter substrate-binding protein</fullName>
    </submittedName>
</protein>
<dbReference type="GO" id="GO:0030288">
    <property type="term" value="C:outer membrane-bounded periplasmic space"/>
    <property type="evidence" value="ECO:0007669"/>
    <property type="project" value="TreeGrafter"/>
</dbReference>
<comment type="caution">
    <text evidence="8">The sequence shown here is derived from an EMBL/GenBank/DDBJ whole genome shotgun (WGS) entry which is preliminary data.</text>
</comment>
<evidence type="ECO:0000256" key="1">
    <source>
        <dbReference type="ARBA" id="ARBA00004196"/>
    </source>
</evidence>
<dbReference type="GO" id="GO:1901678">
    <property type="term" value="P:iron coordination entity transport"/>
    <property type="evidence" value="ECO:0007669"/>
    <property type="project" value="UniProtKB-ARBA"/>
</dbReference>
<dbReference type="PANTHER" id="PTHR30532:SF28">
    <property type="entry name" value="PETROBACTIN-BINDING PROTEIN YCLQ"/>
    <property type="match status" value="1"/>
</dbReference>
<keyword evidence="4 6" id="KW-0732">Signal</keyword>
<organism evidence="8 9">
    <name type="scientific">Enterococcus alcedinis</name>
    <dbReference type="NCBI Taxonomy" id="1274384"/>
    <lineage>
        <taxon>Bacteria</taxon>
        <taxon>Bacillati</taxon>
        <taxon>Bacillota</taxon>
        <taxon>Bacilli</taxon>
        <taxon>Lactobacillales</taxon>
        <taxon>Enterococcaceae</taxon>
        <taxon>Enterococcus</taxon>
    </lineage>
</organism>
<dbReference type="EMBL" id="BMDT01000001">
    <property type="protein sequence ID" value="GGI64778.1"/>
    <property type="molecule type" value="Genomic_DNA"/>
</dbReference>
<dbReference type="PROSITE" id="PS50983">
    <property type="entry name" value="FE_B12_PBP"/>
    <property type="match status" value="1"/>
</dbReference>
<dbReference type="Gene3D" id="3.40.50.1980">
    <property type="entry name" value="Nitrogenase molybdenum iron protein domain"/>
    <property type="match status" value="2"/>
</dbReference>
<name>A0A917JCQ5_9ENTE</name>
<comment type="subcellular location">
    <subcellularLocation>
        <location evidence="1">Cell envelope</location>
    </subcellularLocation>
</comment>
<dbReference type="PROSITE" id="PS51257">
    <property type="entry name" value="PROKAR_LIPOPROTEIN"/>
    <property type="match status" value="1"/>
</dbReference>
<keyword evidence="9" id="KW-1185">Reference proteome</keyword>
<evidence type="ECO:0000256" key="2">
    <source>
        <dbReference type="ARBA" id="ARBA00008814"/>
    </source>
</evidence>
<dbReference type="RefSeq" id="WP_188366609.1">
    <property type="nucleotide sequence ID" value="NZ_BMDT01000001.1"/>
</dbReference>
<gene>
    <name evidence="8" type="primary">fetB</name>
    <name evidence="8" type="ORF">GCM10011482_04320</name>
</gene>
<feature type="chain" id="PRO_5038449393" evidence="6">
    <location>
        <begin position="19"/>
        <end position="320"/>
    </location>
</feature>
<dbReference type="Pfam" id="PF01497">
    <property type="entry name" value="Peripla_BP_2"/>
    <property type="match status" value="1"/>
</dbReference>
<keyword evidence="5" id="KW-0175">Coiled coil</keyword>
<dbReference type="InterPro" id="IPR033870">
    <property type="entry name" value="FatB"/>
</dbReference>
<evidence type="ECO:0000313" key="8">
    <source>
        <dbReference type="EMBL" id="GGI64778.1"/>
    </source>
</evidence>
<proteinExistence type="inferred from homology"/>
<sequence>MKKIILSSLIVLTLGLAACGNSGTKNTDATSGTETSTSEVTKKEVTITDGNGEITVPYQPKKVVIFDNSALDTINVLGLKDVVIGAPTSNLPSFLTDFETVESAGGIKEPDLEKINAMQPDLIIISGRQRDFLPDLEKIAPTIFFEVDSTDTWNSIQHNALAIGQIFGKEAEVEVALGDLELQIAETKEKAEASGEKALVVLMNEGELSAYGKGSRFSIVHDTFGFKQSDENIEASTHGQNVSYEYILKQNPDIIFVVDRTKAVGGDQSETSLADNDLVKDTNAGKNGKVIVLNSEVWYLAGSGLESLKIMLEDVNQAFK</sequence>
<evidence type="ECO:0000256" key="5">
    <source>
        <dbReference type="SAM" id="Coils"/>
    </source>
</evidence>
<keyword evidence="3" id="KW-0813">Transport</keyword>
<feature type="domain" description="Fe/B12 periplasmic-binding" evidence="7">
    <location>
        <begin position="62"/>
        <end position="320"/>
    </location>
</feature>
<reference evidence="8" key="2">
    <citation type="submission" date="2020-09" db="EMBL/GenBank/DDBJ databases">
        <authorList>
            <person name="Sun Q."/>
            <person name="Sedlacek I."/>
        </authorList>
    </citation>
    <scope>NUCLEOTIDE SEQUENCE</scope>
    <source>
        <strain evidence="8">CCM 8433</strain>
    </source>
</reference>
<dbReference type="InterPro" id="IPR002491">
    <property type="entry name" value="ABC_transptr_periplasmic_BD"/>
</dbReference>
<dbReference type="PANTHER" id="PTHR30532">
    <property type="entry name" value="IRON III DICITRATE-BINDING PERIPLASMIC PROTEIN"/>
    <property type="match status" value="1"/>
</dbReference>
<evidence type="ECO:0000259" key="7">
    <source>
        <dbReference type="PROSITE" id="PS50983"/>
    </source>
</evidence>
<feature type="signal peptide" evidence="6">
    <location>
        <begin position="1"/>
        <end position="18"/>
    </location>
</feature>
<evidence type="ECO:0000256" key="3">
    <source>
        <dbReference type="ARBA" id="ARBA00022448"/>
    </source>
</evidence>
<dbReference type="Proteomes" id="UP000622610">
    <property type="component" value="Unassembled WGS sequence"/>
</dbReference>
<accession>A0A917JCQ5</accession>
<dbReference type="InterPro" id="IPR051313">
    <property type="entry name" value="Bact_iron-sidero_bind"/>
</dbReference>
<evidence type="ECO:0000256" key="4">
    <source>
        <dbReference type="ARBA" id="ARBA00022729"/>
    </source>
</evidence>
<evidence type="ECO:0000256" key="6">
    <source>
        <dbReference type="SAM" id="SignalP"/>
    </source>
</evidence>
<dbReference type="AlphaFoldDB" id="A0A917JCQ5"/>
<feature type="coiled-coil region" evidence="5">
    <location>
        <begin position="170"/>
        <end position="197"/>
    </location>
</feature>
<dbReference type="SUPFAM" id="SSF53807">
    <property type="entry name" value="Helical backbone' metal receptor"/>
    <property type="match status" value="1"/>
</dbReference>